<dbReference type="Proteomes" id="UP000625976">
    <property type="component" value="Unassembled WGS sequence"/>
</dbReference>
<dbReference type="SUPFAM" id="SSF49879">
    <property type="entry name" value="SMAD/FHA domain"/>
    <property type="match status" value="1"/>
</dbReference>
<reference evidence="3" key="1">
    <citation type="journal article" date="2014" name="Int. J. Syst. Evol. Microbiol.">
        <title>Complete genome sequence of Corynebacterium casei LMG S-19264T (=DSM 44701T), isolated from a smear-ripened cheese.</title>
        <authorList>
            <consortium name="US DOE Joint Genome Institute (JGI-PGF)"/>
            <person name="Walter F."/>
            <person name="Albersmeier A."/>
            <person name="Kalinowski J."/>
            <person name="Ruckert C."/>
        </authorList>
    </citation>
    <scope>NUCLEOTIDE SEQUENCE</scope>
    <source>
        <strain evidence="3">CGMCC 1.12751</strain>
    </source>
</reference>
<dbReference type="EMBL" id="BMFQ01000002">
    <property type="protein sequence ID" value="GGG44979.1"/>
    <property type="molecule type" value="Genomic_DNA"/>
</dbReference>
<name>A0A917GGH8_9FLAO</name>
<evidence type="ECO:0000259" key="2">
    <source>
        <dbReference type="PROSITE" id="PS50006"/>
    </source>
</evidence>
<accession>A0A917GGH8</accession>
<feature type="transmembrane region" description="Helical" evidence="1">
    <location>
        <begin position="125"/>
        <end position="144"/>
    </location>
</feature>
<dbReference type="Pfam" id="PF00498">
    <property type="entry name" value="FHA"/>
    <property type="match status" value="1"/>
</dbReference>
<comment type="caution">
    <text evidence="3">The sequence shown here is derived from an EMBL/GenBank/DDBJ whole genome shotgun (WGS) entry which is preliminary data.</text>
</comment>
<protein>
    <recommendedName>
        <fullName evidence="2">FHA domain-containing protein</fullName>
    </recommendedName>
</protein>
<organism evidence="3 4">
    <name type="scientific">Bizionia arctica</name>
    <dbReference type="NCBI Taxonomy" id="1495645"/>
    <lineage>
        <taxon>Bacteria</taxon>
        <taxon>Pseudomonadati</taxon>
        <taxon>Bacteroidota</taxon>
        <taxon>Flavobacteriia</taxon>
        <taxon>Flavobacteriales</taxon>
        <taxon>Flavobacteriaceae</taxon>
        <taxon>Bizionia</taxon>
    </lineage>
</organism>
<dbReference type="CDD" id="cd00060">
    <property type="entry name" value="FHA"/>
    <property type="match status" value="1"/>
</dbReference>
<dbReference type="PROSITE" id="PS50006">
    <property type="entry name" value="FHA_DOMAIN"/>
    <property type="match status" value="1"/>
</dbReference>
<evidence type="ECO:0000313" key="4">
    <source>
        <dbReference type="Proteomes" id="UP000625976"/>
    </source>
</evidence>
<dbReference type="RefSeq" id="WP_188463582.1">
    <property type="nucleotide sequence ID" value="NZ_BMFQ01000002.1"/>
</dbReference>
<proteinExistence type="predicted"/>
<keyword evidence="1" id="KW-1133">Transmembrane helix</keyword>
<dbReference type="SMART" id="SM00240">
    <property type="entry name" value="FHA"/>
    <property type="match status" value="1"/>
</dbReference>
<dbReference type="InterPro" id="IPR000253">
    <property type="entry name" value="FHA_dom"/>
</dbReference>
<dbReference type="InterPro" id="IPR008984">
    <property type="entry name" value="SMAD_FHA_dom_sf"/>
</dbReference>
<feature type="transmembrane region" description="Helical" evidence="1">
    <location>
        <begin position="150"/>
        <end position="170"/>
    </location>
</feature>
<sequence>MEAFTIGRNLDNSYVINDNTVSGYHAKIIIDDTDYTTFTLKDLNSSNGTKVNGQSVLSKKIDKNSNIEFATATVDVRQLFEQLENYILKNRVDFSKEFFQLKETERKYIKEKQTINKYFKLRSGLIRGGITIGLMILVYNNAYIKSIEGIRIYLMLGIGTVGGIISTASISDKNVKNKLEDLYIEYSEKFNCPKCDFDMTSKTWKFWKSKKNCPKCKCNWVKNTSNN</sequence>
<dbReference type="AlphaFoldDB" id="A0A917GGH8"/>
<evidence type="ECO:0000256" key="1">
    <source>
        <dbReference type="SAM" id="Phobius"/>
    </source>
</evidence>
<keyword evidence="4" id="KW-1185">Reference proteome</keyword>
<reference evidence="3" key="2">
    <citation type="submission" date="2020-09" db="EMBL/GenBank/DDBJ databases">
        <authorList>
            <person name="Sun Q."/>
            <person name="Zhou Y."/>
        </authorList>
    </citation>
    <scope>NUCLEOTIDE SEQUENCE</scope>
    <source>
        <strain evidence="3">CGMCC 1.12751</strain>
    </source>
</reference>
<keyword evidence="1" id="KW-0472">Membrane</keyword>
<evidence type="ECO:0000313" key="3">
    <source>
        <dbReference type="EMBL" id="GGG44979.1"/>
    </source>
</evidence>
<feature type="domain" description="FHA" evidence="2">
    <location>
        <begin position="4"/>
        <end position="56"/>
    </location>
</feature>
<dbReference type="Gene3D" id="2.60.200.20">
    <property type="match status" value="1"/>
</dbReference>
<keyword evidence="1" id="KW-0812">Transmembrane</keyword>
<gene>
    <name evidence="3" type="ORF">GCM10010976_15720</name>
</gene>